<feature type="domain" description="HTH cro/C1-type" evidence="1">
    <location>
        <begin position="205"/>
        <end position="240"/>
    </location>
</feature>
<dbReference type="SUPFAM" id="SSF47413">
    <property type="entry name" value="lambda repressor-like DNA-binding domains"/>
    <property type="match status" value="1"/>
</dbReference>
<dbReference type="PROSITE" id="PS50943">
    <property type="entry name" value="HTH_CROC1"/>
    <property type="match status" value="1"/>
</dbReference>
<accession>A0ABY1IGC0</accession>
<organism evidence="2 3">
    <name type="scientific">Actinomyces denticolens</name>
    <dbReference type="NCBI Taxonomy" id="52767"/>
    <lineage>
        <taxon>Bacteria</taxon>
        <taxon>Bacillati</taxon>
        <taxon>Actinomycetota</taxon>
        <taxon>Actinomycetes</taxon>
        <taxon>Actinomycetales</taxon>
        <taxon>Actinomycetaceae</taxon>
        <taxon>Actinomyces</taxon>
    </lineage>
</organism>
<reference evidence="2 3" key="1">
    <citation type="submission" date="2016-11" db="EMBL/GenBank/DDBJ databases">
        <authorList>
            <person name="Varghese N."/>
            <person name="Submissions S."/>
        </authorList>
    </citation>
    <scope>NUCLEOTIDE SEQUENCE [LARGE SCALE GENOMIC DNA]</scope>
    <source>
        <strain evidence="2 3">PA</strain>
    </source>
</reference>
<dbReference type="InterPro" id="IPR001387">
    <property type="entry name" value="Cro/C1-type_HTH"/>
</dbReference>
<proteinExistence type="predicted"/>
<evidence type="ECO:0000313" key="2">
    <source>
        <dbReference type="EMBL" id="SHJ13320.1"/>
    </source>
</evidence>
<name>A0ABY1IGC0_9ACTO</name>
<protein>
    <submittedName>
        <fullName evidence="2">Transcriptional regulator, contains XRE-family HTH domain</fullName>
    </submittedName>
</protein>
<keyword evidence="3" id="KW-1185">Reference proteome</keyword>
<dbReference type="EMBL" id="FQYL01000012">
    <property type="protein sequence ID" value="SHJ13320.1"/>
    <property type="molecule type" value="Genomic_DNA"/>
</dbReference>
<sequence>MPMTPPTIAAAAVRHARRAPQDLRVTATGCGSAVIDPGDGRGTLTVMAGAAGHPLLVHKRPDGRGGRQAVLVEEDAVEAAAAWIDGASLPPSQDPAPLPEAVEALYQDVWETITESLPTGLDEADHPGASQSDQDMVVGGPEGARLIVTPRQDAAGALTGAAWQGRRADGASIAGHGSTSAALAAARSWASALDERPVITGVEAQARREAAGATQADLARLMGLAGSNTISRWESGARAPRDPRTYLAAIEELEALADDLYQQALADGRASGRLTVWDRDRDYWAAVPTAARQGTPAAMHRVAAARAAWTLRAQGIAVRIVPGTQERTS</sequence>
<evidence type="ECO:0000313" key="3">
    <source>
        <dbReference type="Proteomes" id="UP000184390"/>
    </source>
</evidence>
<comment type="caution">
    <text evidence="2">The sequence shown here is derived from an EMBL/GenBank/DDBJ whole genome shotgun (WGS) entry which is preliminary data.</text>
</comment>
<gene>
    <name evidence="2" type="ORF">SAMN05216246_11222</name>
</gene>
<dbReference type="Proteomes" id="UP000184390">
    <property type="component" value="Unassembled WGS sequence"/>
</dbReference>
<evidence type="ECO:0000259" key="1">
    <source>
        <dbReference type="PROSITE" id="PS50943"/>
    </source>
</evidence>
<dbReference type="Pfam" id="PF13560">
    <property type="entry name" value="HTH_31"/>
    <property type="match status" value="1"/>
</dbReference>
<dbReference type="Gene3D" id="1.10.260.40">
    <property type="entry name" value="lambda repressor-like DNA-binding domains"/>
    <property type="match status" value="1"/>
</dbReference>
<dbReference type="InterPro" id="IPR010982">
    <property type="entry name" value="Lambda_DNA-bd_dom_sf"/>
</dbReference>
<dbReference type="CDD" id="cd00093">
    <property type="entry name" value="HTH_XRE"/>
    <property type="match status" value="1"/>
</dbReference>
<dbReference type="RefSeq" id="WP_073453846.1">
    <property type="nucleotide sequence ID" value="NZ_FQYL01000012.1"/>
</dbReference>